<protein>
    <submittedName>
        <fullName evidence="6">Unannotated protein</fullName>
    </submittedName>
</protein>
<reference evidence="6" key="1">
    <citation type="submission" date="2020-05" db="EMBL/GenBank/DDBJ databases">
        <authorList>
            <person name="Chiriac C."/>
            <person name="Salcher M."/>
            <person name="Ghai R."/>
            <person name="Kavagutti S V."/>
        </authorList>
    </citation>
    <scope>NUCLEOTIDE SEQUENCE</scope>
</reference>
<dbReference type="PANTHER" id="PTHR37418">
    <property type="entry name" value="3-KETO-5-AMINOHEXANOATE CLEAVAGE ENZYME-RELATED"/>
    <property type="match status" value="1"/>
</dbReference>
<dbReference type="EMBL" id="CAFABA010000174">
    <property type="protein sequence ID" value="CAB4836425.1"/>
    <property type="molecule type" value="Genomic_DNA"/>
</dbReference>
<evidence type="ECO:0000256" key="1">
    <source>
        <dbReference type="ARBA" id="ARBA00001947"/>
    </source>
</evidence>
<dbReference type="GO" id="GO:0046872">
    <property type="term" value="F:metal ion binding"/>
    <property type="evidence" value="ECO:0007669"/>
    <property type="project" value="UniProtKB-KW"/>
</dbReference>
<keyword evidence="3" id="KW-0479">Metal-binding</keyword>
<evidence type="ECO:0000313" key="6">
    <source>
        <dbReference type="EMBL" id="CAB4836425.1"/>
    </source>
</evidence>
<evidence type="ECO:0000313" key="7">
    <source>
        <dbReference type="EMBL" id="CAB4920037.1"/>
    </source>
</evidence>
<accession>A0A6J7AUA3</accession>
<evidence type="ECO:0000256" key="2">
    <source>
        <dbReference type="ARBA" id="ARBA00022679"/>
    </source>
</evidence>
<dbReference type="Gene3D" id="3.20.20.70">
    <property type="entry name" value="Aldolase class I"/>
    <property type="match status" value="1"/>
</dbReference>
<dbReference type="EMBL" id="CAEZYR010000083">
    <property type="protein sequence ID" value="CAB4755831.1"/>
    <property type="molecule type" value="Genomic_DNA"/>
</dbReference>
<gene>
    <name evidence="5" type="ORF">UFOPK2754_02093</name>
    <name evidence="6" type="ORF">UFOPK3139_02868</name>
    <name evidence="7" type="ORF">UFOPK3543_02028</name>
</gene>
<evidence type="ECO:0000256" key="4">
    <source>
        <dbReference type="ARBA" id="ARBA00022833"/>
    </source>
</evidence>
<name>A0A6J7AUA3_9ZZZZ</name>
<comment type="cofactor">
    <cofactor evidence="1">
        <name>Zn(2+)</name>
        <dbReference type="ChEBI" id="CHEBI:29105"/>
    </cofactor>
</comment>
<dbReference type="InterPro" id="IPR008567">
    <property type="entry name" value="BKACE"/>
</dbReference>
<proteinExistence type="predicted"/>
<organism evidence="6">
    <name type="scientific">freshwater metagenome</name>
    <dbReference type="NCBI Taxonomy" id="449393"/>
    <lineage>
        <taxon>unclassified sequences</taxon>
        <taxon>metagenomes</taxon>
        <taxon>ecological metagenomes</taxon>
    </lineage>
</organism>
<dbReference type="EMBL" id="CAFBMH010000086">
    <property type="protein sequence ID" value="CAB4920037.1"/>
    <property type="molecule type" value="Genomic_DNA"/>
</dbReference>
<keyword evidence="2" id="KW-0808">Transferase</keyword>
<keyword evidence="4" id="KW-0862">Zinc</keyword>
<evidence type="ECO:0000313" key="5">
    <source>
        <dbReference type="EMBL" id="CAB4755831.1"/>
    </source>
</evidence>
<dbReference type="Pfam" id="PF05853">
    <property type="entry name" value="BKACE"/>
    <property type="match status" value="1"/>
</dbReference>
<dbReference type="GO" id="GO:0043720">
    <property type="term" value="F:3-keto-5-aminohexanoate cleavage activity"/>
    <property type="evidence" value="ECO:0007669"/>
    <property type="project" value="InterPro"/>
</dbReference>
<dbReference type="InterPro" id="IPR013785">
    <property type="entry name" value="Aldolase_TIM"/>
</dbReference>
<dbReference type="AlphaFoldDB" id="A0A6J7AUA3"/>
<dbReference type="PANTHER" id="PTHR37418:SF2">
    <property type="entry name" value="3-KETO-5-AMINOHEXANOATE CLEAVAGE ENZYME"/>
    <property type="match status" value="1"/>
</dbReference>
<sequence>MSASTPCMIEVAVNGVTKKSRNPLAPEEPEEIAAQAIESLDAGASIVHMHTSLGGLPFDEAAELYAKSLRTMRTERPDAVLYPTMGSGITIADRYDHHRLLVDEGLIDMGVIDPGSVNLAGSTPDGPPDGPYVYVNSPADIKYMMDLCRDTGIGPSFAIYEPGFLRMVLLYQATGHLAPRSLTKFYFSGGGYFGGGMPTFSAPPIVEALDLYCAMLAGVDLPWGSTVLGGSILDTPIARLTVERGGHLRVGLEDFGDGPGNVEQVQRAVALCEELGRPVATNAQAREILGMPAR</sequence>
<evidence type="ECO:0000256" key="3">
    <source>
        <dbReference type="ARBA" id="ARBA00022723"/>
    </source>
</evidence>